<dbReference type="PANTHER" id="PTHR43668">
    <property type="entry name" value="ALLANTOINASE"/>
    <property type="match status" value="1"/>
</dbReference>
<dbReference type="Gene3D" id="3.20.20.140">
    <property type="entry name" value="Metal-dependent hydrolases"/>
    <property type="match status" value="1"/>
</dbReference>
<dbReference type="GO" id="GO:0006221">
    <property type="term" value="P:pyrimidine nucleotide biosynthetic process"/>
    <property type="evidence" value="ECO:0007669"/>
    <property type="project" value="UniProtKB-KW"/>
</dbReference>
<protein>
    <submittedName>
        <fullName evidence="5">Dihydroorotase</fullName>
        <ecNumber evidence="5">3.5.2.3</ecNumber>
    </submittedName>
</protein>
<evidence type="ECO:0000256" key="1">
    <source>
        <dbReference type="ARBA" id="ARBA00022833"/>
    </source>
</evidence>
<dbReference type="GO" id="GO:0005737">
    <property type="term" value="C:cytoplasm"/>
    <property type="evidence" value="ECO:0007669"/>
    <property type="project" value="TreeGrafter"/>
</dbReference>
<dbReference type="EMBL" id="DRLF01000332">
    <property type="protein sequence ID" value="HEC07115.1"/>
    <property type="molecule type" value="Genomic_DNA"/>
</dbReference>
<organism evidence="5">
    <name type="scientific">Thiolapillus brandeum</name>
    <dbReference type="NCBI Taxonomy" id="1076588"/>
    <lineage>
        <taxon>Bacteria</taxon>
        <taxon>Pseudomonadati</taxon>
        <taxon>Pseudomonadota</taxon>
        <taxon>Gammaproteobacteria</taxon>
        <taxon>Chromatiales</taxon>
        <taxon>Sedimenticolaceae</taxon>
        <taxon>Thiolapillus</taxon>
    </lineage>
</organism>
<evidence type="ECO:0000256" key="2">
    <source>
        <dbReference type="ARBA" id="ARBA00022975"/>
    </source>
</evidence>
<dbReference type="Pfam" id="PF07969">
    <property type="entry name" value="Amidohydro_3"/>
    <property type="match status" value="1"/>
</dbReference>
<dbReference type="EC" id="3.5.2.3" evidence="5"/>
<dbReference type="SUPFAM" id="SSF51556">
    <property type="entry name" value="Metallo-dependent hydrolases"/>
    <property type="match status" value="1"/>
</dbReference>
<feature type="domain" description="Dihydroorotase catalytic" evidence="4">
    <location>
        <begin position="53"/>
        <end position="235"/>
    </location>
</feature>
<feature type="domain" description="Amidohydrolase 3" evidence="3">
    <location>
        <begin position="347"/>
        <end position="423"/>
    </location>
</feature>
<name>A0A831WC25_9GAMM</name>
<accession>A0A831WC25</accession>
<dbReference type="Pfam" id="PF12890">
    <property type="entry name" value="DHOase"/>
    <property type="match status" value="1"/>
</dbReference>
<dbReference type="Gene3D" id="2.30.40.10">
    <property type="entry name" value="Urease, subunit C, domain 1"/>
    <property type="match status" value="1"/>
</dbReference>
<dbReference type="AlphaFoldDB" id="A0A831WC25"/>
<dbReference type="CDD" id="cd01317">
    <property type="entry name" value="DHOase_IIa"/>
    <property type="match status" value="1"/>
</dbReference>
<evidence type="ECO:0000313" key="5">
    <source>
        <dbReference type="EMBL" id="HEC07115.1"/>
    </source>
</evidence>
<dbReference type="GO" id="GO:0006145">
    <property type="term" value="P:purine nucleobase catabolic process"/>
    <property type="evidence" value="ECO:0007669"/>
    <property type="project" value="TreeGrafter"/>
</dbReference>
<dbReference type="GO" id="GO:0004038">
    <property type="term" value="F:allantoinase activity"/>
    <property type="evidence" value="ECO:0007669"/>
    <property type="project" value="TreeGrafter"/>
</dbReference>
<evidence type="ECO:0000259" key="3">
    <source>
        <dbReference type="Pfam" id="PF07969"/>
    </source>
</evidence>
<dbReference type="Proteomes" id="UP000886339">
    <property type="component" value="Unassembled WGS sequence"/>
</dbReference>
<dbReference type="GO" id="GO:0004151">
    <property type="term" value="F:dihydroorotase activity"/>
    <property type="evidence" value="ECO:0007669"/>
    <property type="project" value="UniProtKB-EC"/>
</dbReference>
<dbReference type="InterPro" id="IPR011059">
    <property type="entry name" value="Metal-dep_hydrolase_composite"/>
</dbReference>
<gene>
    <name evidence="5" type="ORF">ENJ12_09695</name>
</gene>
<keyword evidence="1" id="KW-0862">Zinc</keyword>
<dbReference type="SUPFAM" id="SSF51338">
    <property type="entry name" value="Composite domain of metallo-dependent hydrolases"/>
    <property type="match status" value="1"/>
</dbReference>
<comment type="caution">
    <text evidence="5">The sequence shown here is derived from an EMBL/GenBank/DDBJ whole genome shotgun (WGS) entry which is preliminary data.</text>
</comment>
<dbReference type="InterPro" id="IPR032466">
    <property type="entry name" value="Metal_Hydrolase"/>
</dbReference>
<keyword evidence="2" id="KW-0665">Pyrimidine biosynthesis</keyword>
<dbReference type="InterPro" id="IPR004722">
    <property type="entry name" value="DHOase"/>
</dbReference>
<dbReference type="NCBIfam" id="TIGR00857">
    <property type="entry name" value="pyrC_multi"/>
    <property type="match status" value="1"/>
</dbReference>
<dbReference type="PANTHER" id="PTHR43668:SF2">
    <property type="entry name" value="ALLANTOINASE"/>
    <property type="match status" value="1"/>
</dbReference>
<sequence length="429" mass="46061">MNTSSIHIRGGRLIDPANGIDAEKDIFITNGLVAGVGEKPGGFEAKETIDASGKIVCPGIIDLGVHLREPGEEHKGTICSEAEAAARGGITTLICMPNTRPVIDTPAVWELIRRRAKACGSARVLAIGALTKNLEGEQLAEMGALQQAGCIAVSNTRRRMGNTLVTRHAMEYARTFDLPVILCSEDPHLKADGCMHEGSVASRLGLPGIPSAAETVAVARDLALTEHTDSRSHFHTLSTGRAIEMIRQAKRGGARLSADVAIHQLFLLDTDVDGFHATCHVDPPFRTQTDRDILRQAVASGDIEVICSDHQPHEADAKTEPFPLTAPGISGLETLLPLSLKLVEDGILDLPTVIARLTWGPAQALGLPQGRLDSGRSADICIFDPDEIWTLDPEGMHSSGRNTPFAGWEFRGRVTHTLFEGRTTWRSAS</sequence>
<reference evidence="5" key="1">
    <citation type="journal article" date="2020" name="mSystems">
        <title>Genome- and Community-Level Interaction Insights into Carbon Utilization and Element Cycling Functions of Hydrothermarchaeota in Hydrothermal Sediment.</title>
        <authorList>
            <person name="Zhou Z."/>
            <person name="Liu Y."/>
            <person name="Xu W."/>
            <person name="Pan J."/>
            <person name="Luo Z.H."/>
            <person name="Li M."/>
        </authorList>
    </citation>
    <scope>NUCLEOTIDE SEQUENCE [LARGE SCALE GENOMIC DNA]</scope>
    <source>
        <strain evidence="5">HyVt-458</strain>
    </source>
</reference>
<proteinExistence type="predicted"/>
<dbReference type="InterPro" id="IPR024403">
    <property type="entry name" value="DHOase_cat"/>
</dbReference>
<dbReference type="GO" id="GO:0046872">
    <property type="term" value="F:metal ion binding"/>
    <property type="evidence" value="ECO:0007669"/>
    <property type="project" value="InterPro"/>
</dbReference>
<evidence type="ECO:0000259" key="4">
    <source>
        <dbReference type="Pfam" id="PF12890"/>
    </source>
</evidence>
<dbReference type="NCBIfam" id="NF005791">
    <property type="entry name" value="PRK07627.1"/>
    <property type="match status" value="1"/>
</dbReference>
<dbReference type="InterPro" id="IPR050138">
    <property type="entry name" value="DHOase/Allantoinase_Hydrolase"/>
</dbReference>
<keyword evidence="5" id="KW-0378">Hydrolase</keyword>
<dbReference type="InterPro" id="IPR013108">
    <property type="entry name" value="Amidohydro_3"/>
</dbReference>